<dbReference type="GO" id="GO:0003700">
    <property type="term" value="F:DNA-binding transcription factor activity"/>
    <property type="evidence" value="ECO:0007669"/>
    <property type="project" value="TreeGrafter"/>
</dbReference>
<dbReference type="InterPro" id="IPR009057">
    <property type="entry name" value="Homeodomain-like_sf"/>
</dbReference>
<keyword evidence="7" id="KW-1185">Reference proteome</keyword>
<dbReference type="PROSITE" id="PS50977">
    <property type="entry name" value="HTH_TETR_2"/>
    <property type="match status" value="1"/>
</dbReference>
<dbReference type="Proteomes" id="UP000501849">
    <property type="component" value="Chromosome"/>
</dbReference>
<dbReference type="Gene3D" id="1.10.10.60">
    <property type="entry name" value="Homeodomain-like"/>
    <property type="match status" value="1"/>
</dbReference>
<keyword evidence="2 4" id="KW-0238">DNA-binding</keyword>
<name>A0A6H0S7W2_9MYCO</name>
<evidence type="ECO:0000256" key="4">
    <source>
        <dbReference type="PROSITE-ProRule" id="PRU00335"/>
    </source>
</evidence>
<protein>
    <submittedName>
        <fullName evidence="6">TetR/AcrR family transcriptional regulator</fullName>
    </submittedName>
</protein>
<dbReference type="InterPro" id="IPR011075">
    <property type="entry name" value="TetR_C"/>
</dbReference>
<evidence type="ECO:0000313" key="6">
    <source>
        <dbReference type="EMBL" id="QIV82435.1"/>
    </source>
</evidence>
<feature type="domain" description="HTH tetR-type" evidence="5">
    <location>
        <begin position="11"/>
        <end position="71"/>
    </location>
</feature>
<evidence type="ECO:0000256" key="1">
    <source>
        <dbReference type="ARBA" id="ARBA00023015"/>
    </source>
</evidence>
<dbReference type="InterPro" id="IPR001647">
    <property type="entry name" value="HTH_TetR"/>
</dbReference>
<feature type="DNA-binding region" description="H-T-H motif" evidence="4">
    <location>
        <begin position="34"/>
        <end position="53"/>
    </location>
</feature>
<dbReference type="SUPFAM" id="SSF46689">
    <property type="entry name" value="Homeodomain-like"/>
    <property type="match status" value="1"/>
</dbReference>
<dbReference type="EMBL" id="CP038799">
    <property type="protein sequence ID" value="QIV82435.1"/>
    <property type="molecule type" value="Genomic_DNA"/>
</dbReference>
<dbReference type="AlphaFoldDB" id="A0A6H0S7W2"/>
<keyword evidence="3" id="KW-0804">Transcription</keyword>
<dbReference type="SUPFAM" id="SSF48498">
    <property type="entry name" value="Tetracyclin repressor-like, C-terminal domain"/>
    <property type="match status" value="1"/>
</dbReference>
<sequence>MMATRPGGRTAAVRSAVLTASADLLIENGLVGLELTAVADRAGVGKSTVYRRWGTVSALVDDLLADMAETSRPRPSTGSLRDDLVSVARLIQRTLADRRQGSLFKAILAAGTCDVRTAEALAGFYQVRIGEMAPIVLDAIERGEAPRGTDPAAVIRYVSAPLYYSLLTDTEPLRRADADRAAAAALAAVTAGVFA</sequence>
<evidence type="ECO:0000256" key="2">
    <source>
        <dbReference type="ARBA" id="ARBA00023125"/>
    </source>
</evidence>
<proteinExistence type="predicted"/>
<dbReference type="Gene3D" id="1.10.357.10">
    <property type="entry name" value="Tetracycline Repressor, domain 2"/>
    <property type="match status" value="1"/>
</dbReference>
<dbReference type="Pfam" id="PF16859">
    <property type="entry name" value="TetR_C_11"/>
    <property type="match status" value="1"/>
</dbReference>
<accession>A0A6H0S7W2</accession>
<dbReference type="PANTHER" id="PTHR30055:SF148">
    <property type="entry name" value="TETR-FAMILY TRANSCRIPTIONAL REGULATOR"/>
    <property type="match status" value="1"/>
</dbReference>
<organism evidence="6 7">
    <name type="scientific">Mycolicibacterium frederiksbergense</name>
    <dbReference type="NCBI Taxonomy" id="117567"/>
    <lineage>
        <taxon>Bacteria</taxon>
        <taxon>Bacillati</taxon>
        <taxon>Actinomycetota</taxon>
        <taxon>Actinomycetes</taxon>
        <taxon>Mycobacteriales</taxon>
        <taxon>Mycobacteriaceae</taxon>
        <taxon>Mycolicibacterium</taxon>
    </lineage>
</organism>
<evidence type="ECO:0000256" key="3">
    <source>
        <dbReference type="ARBA" id="ARBA00023163"/>
    </source>
</evidence>
<evidence type="ECO:0000259" key="5">
    <source>
        <dbReference type="PROSITE" id="PS50977"/>
    </source>
</evidence>
<gene>
    <name evidence="6" type="ORF">EXE63_17290</name>
</gene>
<evidence type="ECO:0000313" key="7">
    <source>
        <dbReference type="Proteomes" id="UP000501849"/>
    </source>
</evidence>
<dbReference type="GO" id="GO:0000976">
    <property type="term" value="F:transcription cis-regulatory region binding"/>
    <property type="evidence" value="ECO:0007669"/>
    <property type="project" value="TreeGrafter"/>
</dbReference>
<dbReference type="KEGG" id="mfre:EXE63_17290"/>
<dbReference type="InterPro" id="IPR050109">
    <property type="entry name" value="HTH-type_TetR-like_transc_reg"/>
</dbReference>
<dbReference type="PRINTS" id="PR00455">
    <property type="entry name" value="HTHTETR"/>
</dbReference>
<reference evidence="6 7" key="1">
    <citation type="submission" date="2019-04" db="EMBL/GenBank/DDBJ databases">
        <title>Draft, Whole-Genome Sequence of the Anthracene-degrading Mycobacterium frederiksbergense LB501T, Isolated from a Polycyclic Aromatic Hydrocarbon (PAH)-Contaminated Soil.</title>
        <authorList>
            <person name="Augelletti F."/>
        </authorList>
    </citation>
    <scope>NUCLEOTIDE SEQUENCE [LARGE SCALE GENOMIC DNA]</scope>
    <source>
        <strain evidence="6 7">LB 501T</strain>
    </source>
</reference>
<dbReference type="InterPro" id="IPR036271">
    <property type="entry name" value="Tet_transcr_reg_TetR-rel_C_sf"/>
</dbReference>
<dbReference type="PANTHER" id="PTHR30055">
    <property type="entry name" value="HTH-TYPE TRANSCRIPTIONAL REGULATOR RUTR"/>
    <property type="match status" value="1"/>
</dbReference>
<keyword evidence="1" id="KW-0805">Transcription regulation</keyword>
<dbReference type="Pfam" id="PF00440">
    <property type="entry name" value="TetR_N"/>
    <property type="match status" value="1"/>
</dbReference>